<keyword evidence="2" id="KW-0540">Nuclease</keyword>
<dbReference type="InterPro" id="IPR002711">
    <property type="entry name" value="HNH"/>
</dbReference>
<keyword evidence="2" id="KW-0378">Hydrolase</keyword>
<dbReference type="Gene3D" id="1.10.30.50">
    <property type="match status" value="1"/>
</dbReference>
<dbReference type="Proteomes" id="UP000245506">
    <property type="component" value="Unassembled WGS sequence"/>
</dbReference>
<proteinExistence type="predicted"/>
<dbReference type="GO" id="GO:0008270">
    <property type="term" value="F:zinc ion binding"/>
    <property type="evidence" value="ECO:0007669"/>
    <property type="project" value="InterPro"/>
</dbReference>
<gene>
    <name evidence="2" type="ORF">DKT75_02775</name>
</gene>
<dbReference type="RefSeq" id="WP_109821906.1">
    <property type="nucleotide sequence ID" value="NZ_QGKL01000010.1"/>
</dbReference>
<reference evidence="2 3" key="1">
    <citation type="submission" date="2018-05" db="EMBL/GenBank/DDBJ databases">
        <title>Leucothrix arctica sp. nov., isolated from Arctic seawater.</title>
        <authorList>
            <person name="Choi A."/>
            <person name="Baek K."/>
        </authorList>
    </citation>
    <scope>NUCLEOTIDE SEQUENCE [LARGE SCALE GENOMIC DNA]</scope>
    <source>
        <strain evidence="2 3">IMCC9719</strain>
    </source>
</reference>
<sequence>MIQAKFYETYYFCNIIRNILHDQFSYLVNLNEFYGDGAYINLVGPFDRYSSLHQFIEFIVDDVFYENASSVDLDKRKNNLERLSSLPTALRGDEYRQLPIELALEFHNIKHESFEAYLVGKSKDFLSCDEDDIYDYMAELRFTGEYEALIDQTVKEVFHVLYQNRELMLLFNDMVSRNIEYQVEDGIPDSVSKLFKKNGTLLRKTIPKWVQRAVFFRDRGRCVLCDKDLSGLINLENYDHIVPLARHGLNDISNIQLLCRECNNKKRAGSPTTSNTYQSWYAYD</sequence>
<accession>A0A317CQR8</accession>
<dbReference type="EMBL" id="QGKL01000010">
    <property type="protein sequence ID" value="PWQ98750.1"/>
    <property type="molecule type" value="Genomic_DNA"/>
</dbReference>
<dbReference type="Pfam" id="PF01844">
    <property type="entry name" value="HNH"/>
    <property type="match status" value="1"/>
</dbReference>
<organism evidence="2 3">
    <name type="scientific">Leucothrix arctica</name>
    <dbReference type="NCBI Taxonomy" id="1481894"/>
    <lineage>
        <taxon>Bacteria</taxon>
        <taxon>Pseudomonadati</taxon>
        <taxon>Pseudomonadota</taxon>
        <taxon>Gammaproteobacteria</taxon>
        <taxon>Thiotrichales</taxon>
        <taxon>Thiotrichaceae</taxon>
        <taxon>Leucothrix</taxon>
    </lineage>
</organism>
<dbReference type="CDD" id="cd00085">
    <property type="entry name" value="HNHc"/>
    <property type="match status" value="1"/>
</dbReference>
<dbReference type="InterPro" id="IPR003615">
    <property type="entry name" value="HNH_nuc"/>
</dbReference>
<dbReference type="AlphaFoldDB" id="A0A317CQR8"/>
<keyword evidence="3" id="KW-1185">Reference proteome</keyword>
<evidence type="ECO:0000313" key="2">
    <source>
        <dbReference type="EMBL" id="PWQ98750.1"/>
    </source>
</evidence>
<dbReference type="OrthoDB" id="9802901at2"/>
<feature type="domain" description="HNH nuclease" evidence="1">
    <location>
        <begin position="209"/>
        <end position="264"/>
    </location>
</feature>
<comment type="caution">
    <text evidence="2">The sequence shown here is derived from an EMBL/GenBank/DDBJ whole genome shotgun (WGS) entry which is preliminary data.</text>
</comment>
<dbReference type="GO" id="GO:0003676">
    <property type="term" value="F:nucleic acid binding"/>
    <property type="evidence" value="ECO:0007669"/>
    <property type="project" value="InterPro"/>
</dbReference>
<name>A0A317CQR8_9GAMM</name>
<protein>
    <submittedName>
        <fullName evidence="2">HNH endonuclease</fullName>
    </submittedName>
</protein>
<evidence type="ECO:0000313" key="3">
    <source>
        <dbReference type="Proteomes" id="UP000245506"/>
    </source>
</evidence>
<dbReference type="GO" id="GO:0004519">
    <property type="term" value="F:endonuclease activity"/>
    <property type="evidence" value="ECO:0007669"/>
    <property type="project" value="UniProtKB-KW"/>
</dbReference>
<keyword evidence="2" id="KW-0255">Endonuclease</keyword>
<dbReference type="SMART" id="SM00507">
    <property type="entry name" value="HNHc"/>
    <property type="match status" value="1"/>
</dbReference>
<evidence type="ECO:0000259" key="1">
    <source>
        <dbReference type="SMART" id="SM00507"/>
    </source>
</evidence>